<sequence>MEMFSRSLLFFKRRTDVTLRESQTQRDGEADGVGGERKGEVTGTHVQGREGMTATVSDPSFPSLDLIAFRGSLTYGFKKSDDVESMVKITTLLYNDERFSKGASKPGEKVSFFLYNLIDNMSEREVQAQEGKLQKYFSQLRTQNITITTSIFRGIRNLLDSYHTPELIKYVIALLDPKEQESHGSVAAPPPPVNGSDVKVFALENKLAELKAENKPIGNVLKQIIQALCAEENLQRALELKQQHEEEMTVRWLRQPPRPVLSP</sequence>
<comment type="caution">
    <text evidence="1">The sequence shown here is derived from an EMBL/GenBank/DDBJ whole genome shotgun (WGS) entry which is preliminary data.</text>
</comment>
<evidence type="ECO:0000313" key="1">
    <source>
        <dbReference type="EMBL" id="TMS04585.1"/>
    </source>
</evidence>
<protein>
    <submittedName>
        <fullName evidence="1">Uncharacterized protein</fullName>
    </submittedName>
</protein>
<gene>
    <name evidence="1" type="ORF">E3U43_009742</name>
</gene>
<dbReference type="Proteomes" id="UP000793456">
    <property type="component" value="Chromosome XXI"/>
</dbReference>
<name>A0ACD3QBL7_LARCR</name>
<proteinExistence type="predicted"/>
<keyword evidence="2" id="KW-1185">Reference proteome</keyword>
<accession>A0ACD3QBL7</accession>
<dbReference type="EMBL" id="CM011694">
    <property type="protein sequence ID" value="TMS04585.1"/>
    <property type="molecule type" value="Genomic_DNA"/>
</dbReference>
<reference evidence="1" key="1">
    <citation type="submission" date="2018-11" db="EMBL/GenBank/DDBJ databases">
        <title>The sequence and de novo assembly of Larimichthys crocea genome using PacBio and Hi-C technologies.</title>
        <authorList>
            <person name="Xu P."/>
            <person name="Chen B."/>
            <person name="Zhou Z."/>
            <person name="Ke Q."/>
            <person name="Wu Y."/>
            <person name="Bai H."/>
            <person name="Pu F."/>
        </authorList>
    </citation>
    <scope>NUCLEOTIDE SEQUENCE</scope>
    <source>
        <tissue evidence="1">Muscle</tissue>
    </source>
</reference>
<organism evidence="1 2">
    <name type="scientific">Larimichthys crocea</name>
    <name type="common">Large yellow croaker</name>
    <name type="synonym">Pseudosciaena crocea</name>
    <dbReference type="NCBI Taxonomy" id="215358"/>
    <lineage>
        <taxon>Eukaryota</taxon>
        <taxon>Metazoa</taxon>
        <taxon>Chordata</taxon>
        <taxon>Craniata</taxon>
        <taxon>Vertebrata</taxon>
        <taxon>Euteleostomi</taxon>
        <taxon>Actinopterygii</taxon>
        <taxon>Neopterygii</taxon>
        <taxon>Teleostei</taxon>
        <taxon>Neoteleostei</taxon>
        <taxon>Acanthomorphata</taxon>
        <taxon>Eupercaria</taxon>
        <taxon>Sciaenidae</taxon>
        <taxon>Larimichthys</taxon>
    </lineage>
</organism>
<evidence type="ECO:0000313" key="2">
    <source>
        <dbReference type="Proteomes" id="UP000793456"/>
    </source>
</evidence>